<feature type="domain" description="PH" evidence="2">
    <location>
        <begin position="323"/>
        <end position="443"/>
    </location>
</feature>
<name>A0A2V1EA05_9PLEO</name>
<feature type="region of interest" description="Disordered" evidence="1">
    <location>
        <begin position="168"/>
        <end position="291"/>
    </location>
</feature>
<dbReference type="OrthoDB" id="5345571at2759"/>
<evidence type="ECO:0000313" key="4">
    <source>
        <dbReference type="EMBL" id="PVI07367.1"/>
    </source>
</evidence>
<dbReference type="InterPro" id="IPR057082">
    <property type="entry name" value="PH_C"/>
</dbReference>
<feature type="compositionally biased region" description="Pro residues" evidence="1">
    <location>
        <begin position="231"/>
        <end position="242"/>
    </location>
</feature>
<evidence type="ECO:0000256" key="1">
    <source>
        <dbReference type="SAM" id="MobiDB-lite"/>
    </source>
</evidence>
<protein>
    <submittedName>
        <fullName evidence="4">Uncharacterized protein</fullName>
    </submittedName>
</protein>
<accession>A0A2V1EA05</accession>
<evidence type="ECO:0000259" key="2">
    <source>
        <dbReference type="Pfam" id="PF23074"/>
    </source>
</evidence>
<proteinExistence type="predicted"/>
<dbReference type="Pfam" id="PF23076">
    <property type="entry name" value="PH_FT_C"/>
    <property type="match status" value="1"/>
</dbReference>
<dbReference type="Proteomes" id="UP000244855">
    <property type="component" value="Unassembled WGS sequence"/>
</dbReference>
<sequence>MADWRLVDYAKKAEDAASGLAVFLQEIPEYSKDITGDIAELFAISSALRTLHDDLDLRHYGRNSGRIMRDLDICLSSLSYTLDDVSKMFSGSRRSARQHPGAFPGTPPYAQLWEDACHNLREQGASLPMRLQMYRTYLQGMSDALKGETDDHEVDTVRARLSSLVRRQEPPDYFARPTVDPRAYASRTPQPYPPQSASRPHMDRFTTYPGYQNNHPPPLPPRSPGFRHVHPPPPPPPPPHPGPSRRSSAAYGIGDIPYIPPVVPEVPHSPTISTASSHTQSTHSNDSGGPVAHWAMRIFDGRHSSTPFQVLGQQTKCLGRDEPHAIEYLDSDGFIKVLELPFEATNVLVRLYWRAEDNRARILFLTLDSNGQRMRYCFPLTGLIIIRTESCLQLCRINRQDGQLDLWANLRFALYERMVLLYCTMLAMKCQDQVPVSHNLEDRFQPGEKQEFGGSIQDGRFLHALRIFRDRDSGCVRLEATALRGPLKAIPIWTAFVTQYIGNRKWMKRVGPSTVQFRELHPYMFCDGYRLSKGNTGKYLVTFTGADDCKIFMDVFHGIRVRTTA</sequence>
<dbReference type="Pfam" id="PF23074">
    <property type="entry name" value="PH_FT_N"/>
    <property type="match status" value="1"/>
</dbReference>
<gene>
    <name evidence="4" type="ORF">DM02DRAFT_323731</name>
</gene>
<dbReference type="InterPro" id="IPR057081">
    <property type="entry name" value="PH_N"/>
</dbReference>
<evidence type="ECO:0000313" key="5">
    <source>
        <dbReference type="Proteomes" id="UP000244855"/>
    </source>
</evidence>
<reference evidence="4 5" key="1">
    <citation type="journal article" date="2018" name="Sci. Rep.">
        <title>Comparative genomics provides insights into the lifestyle and reveals functional heterogeneity of dark septate endophytic fungi.</title>
        <authorList>
            <person name="Knapp D.G."/>
            <person name="Nemeth J.B."/>
            <person name="Barry K."/>
            <person name="Hainaut M."/>
            <person name="Henrissat B."/>
            <person name="Johnson J."/>
            <person name="Kuo A."/>
            <person name="Lim J.H.P."/>
            <person name="Lipzen A."/>
            <person name="Nolan M."/>
            <person name="Ohm R.A."/>
            <person name="Tamas L."/>
            <person name="Grigoriev I.V."/>
            <person name="Spatafora J.W."/>
            <person name="Nagy L.G."/>
            <person name="Kovacs G.M."/>
        </authorList>
    </citation>
    <scope>NUCLEOTIDE SEQUENCE [LARGE SCALE GENOMIC DNA]</scope>
    <source>
        <strain evidence="4 5">DSE2036</strain>
    </source>
</reference>
<evidence type="ECO:0000259" key="3">
    <source>
        <dbReference type="Pfam" id="PF23076"/>
    </source>
</evidence>
<dbReference type="EMBL" id="KZ805304">
    <property type="protein sequence ID" value="PVI07367.1"/>
    <property type="molecule type" value="Genomic_DNA"/>
</dbReference>
<keyword evidence="5" id="KW-1185">Reference proteome</keyword>
<feature type="domain" description="PH" evidence="3">
    <location>
        <begin position="450"/>
        <end position="559"/>
    </location>
</feature>
<dbReference type="AlphaFoldDB" id="A0A2V1EA05"/>
<organism evidence="4 5">
    <name type="scientific">Periconia macrospinosa</name>
    <dbReference type="NCBI Taxonomy" id="97972"/>
    <lineage>
        <taxon>Eukaryota</taxon>
        <taxon>Fungi</taxon>
        <taxon>Dikarya</taxon>
        <taxon>Ascomycota</taxon>
        <taxon>Pezizomycotina</taxon>
        <taxon>Dothideomycetes</taxon>
        <taxon>Pleosporomycetidae</taxon>
        <taxon>Pleosporales</taxon>
        <taxon>Massarineae</taxon>
        <taxon>Periconiaceae</taxon>
        <taxon>Periconia</taxon>
    </lineage>
</organism>
<feature type="compositionally biased region" description="Low complexity" evidence="1">
    <location>
        <begin position="271"/>
        <end position="284"/>
    </location>
</feature>